<evidence type="ECO:0000256" key="5">
    <source>
        <dbReference type="ARBA" id="ARBA00022827"/>
    </source>
</evidence>
<dbReference type="PANTHER" id="PTHR48083">
    <property type="entry name" value="MEDIUM-CHAIN SPECIFIC ACYL-COA DEHYDROGENASE, MITOCHONDRIAL-RELATED"/>
    <property type="match status" value="1"/>
</dbReference>
<evidence type="ECO:0000259" key="8">
    <source>
        <dbReference type="Pfam" id="PF00441"/>
    </source>
</evidence>
<dbReference type="EC" id="1.3.8.7" evidence="11"/>
<evidence type="ECO:0000256" key="7">
    <source>
        <dbReference type="RuleBase" id="RU362125"/>
    </source>
</evidence>
<dbReference type="AlphaFoldDB" id="A0A841K992"/>
<dbReference type="SUPFAM" id="SSF56645">
    <property type="entry name" value="Acyl-CoA dehydrogenase NM domain-like"/>
    <property type="match status" value="1"/>
</dbReference>
<comment type="cofactor">
    <cofactor evidence="1 7">
        <name>FAD</name>
        <dbReference type="ChEBI" id="CHEBI:57692"/>
    </cofactor>
</comment>
<dbReference type="InterPro" id="IPR046373">
    <property type="entry name" value="Acyl-CoA_Oxase/DH_mid-dom_sf"/>
</dbReference>
<dbReference type="InterPro" id="IPR009100">
    <property type="entry name" value="AcylCoA_DH/oxidase_NM_dom_sf"/>
</dbReference>
<keyword evidence="5 7" id="KW-0274">FAD</keyword>
<evidence type="ECO:0000256" key="3">
    <source>
        <dbReference type="ARBA" id="ARBA00011738"/>
    </source>
</evidence>
<dbReference type="GO" id="GO:0070991">
    <property type="term" value="F:medium-chain fatty acyl-CoA dehydrogenase activity"/>
    <property type="evidence" value="ECO:0007669"/>
    <property type="project" value="UniProtKB-EC"/>
</dbReference>
<dbReference type="InterPro" id="IPR036250">
    <property type="entry name" value="AcylCo_DH-like_C"/>
</dbReference>
<reference evidence="11 12" key="1">
    <citation type="submission" date="2020-08" db="EMBL/GenBank/DDBJ databases">
        <title>Genomic Encyclopedia of Type Strains, Phase IV (KMG-IV): sequencing the most valuable type-strain genomes for metagenomic binning, comparative biology and taxonomic classification.</title>
        <authorList>
            <person name="Goeker M."/>
        </authorList>
    </citation>
    <scope>NUCLEOTIDE SEQUENCE [LARGE SCALE GENOMIC DNA]</scope>
    <source>
        <strain evidence="11 12">DSM 101465</strain>
    </source>
</reference>
<evidence type="ECO:0000313" key="12">
    <source>
        <dbReference type="Proteomes" id="UP000588017"/>
    </source>
</evidence>
<keyword evidence="4 7" id="KW-0285">Flavoprotein</keyword>
<dbReference type="GO" id="GO:0005737">
    <property type="term" value="C:cytoplasm"/>
    <property type="evidence" value="ECO:0007669"/>
    <property type="project" value="TreeGrafter"/>
</dbReference>
<evidence type="ECO:0000259" key="10">
    <source>
        <dbReference type="Pfam" id="PF02771"/>
    </source>
</evidence>
<dbReference type="Pfam" id="PF02770">
    <property type="entry name" value="Acyl-CoA_dh_M"/>
    <property type="match status" value="1"/>
</dbReference>
<sequence>MNFEISPRIEDYRARIAEFVAREILPLEDDPDAFDAHGNIALDRLGPLREKARAAGLWCLQLKEETGGAGLGKVGMAVCYEEMSRSIFGPVVFNAAPPDDGNMMLLEAVGTPEQKARWLAPIVAGEVRSAFAMTEPHPGSGSDPSMMLTRAERCGDTYVVRGRKWFITGAEAASHFILIARTSDDPRHGLTAFLFHGDQPGWRIERRIPILGPEEHGGHCELVFDGLEIPAENILLGEGRGLKVAQMRLGPARLTHCMRWLGLAKRCVEIARDYAGERYSFGQRLADRESIQLMLGGLAMRIEIGRLLVMRAAWELDRGGFARKEVSMAKIHVANVLHEAADIAIQINGARGYSRDTVLEWIYRYARQARLVDGADEVHKMVLNRFLNEEGSGFWRWEVAAPPM</sequence>
<dbReference type="InterPro" id="IPR006091">
    <property type="entry name" value="Acyl-CoA_Oxase/DH_mid-dom"/>
</dbReference>
<evidence type="ECO:0000256" key="1">
    <source>
        <dbReference type="ARBA" id="ARBA00001974"/>
    </source>
</evidence>
<comment type="similarity">
    <text evidence="2 7">Belongs to the acyl-CoA dehydrogenase family.</text>
</comment>
<evidence type="ECO:0000259" key="9">
    <source>
        <dbReference type="Pfam" id="PF02770"/>
    </source>
</evidence>
<dbReference type="RefSeq" id="WP_183335317.1">
    <property type="nucleotide sequence ID" value="NZ_BMHX01000005.1"/>
</dbReference>
<dbReference type="Gene3D" id="1.10.540.10">
    <property type="entry name" value="Acyl-CoA dehydrogenase/oxidase, N-terminal domain"/>
    <property type="match status" value="1"/>
</dbReference>
<dbReference type="Pfam" id="PF02771">
    <property type="entry name" value="Acyl-CoA_dh_N"/>
    <property type="match status" value="1"/>
</dbReference>
<comment type="caution">
    <text evidence="11">The sequence shown here is derived from an EMBL/GenBank/DDBJ whole genome shotgun (WGS) entry which is preliminary data.</text>
</comment>
<comment type="subunit">
    <text evidence="3">Homodimer.</text>
</comment>
<feature type="domain" description="Acyl-CoA dehydrogenase/oxidase N-terminal" evidence="10">
    <location>
        <begin position="10"/>
        <end position="126"/>
    </location>
</feature>
<dbReference type="SUPFAM" id="SSF47203">
    <property type="entry name" value="Acyl-CoA dehydrogenase C-terminal domain-like"/>
    <property type="match status" value="1"/>
</dbReference>
<dbReference type="PANTHER" id="PTHR48083:SF13">
    <property type="entry name" value="ACYL-COA DEHYDROGENASE FAMILY MEMBER 11"/>
    <property type="match status" value="1"/>
</dbReference>
<dbReference type="Pfam" id="PF00441">
    <property type="entry name" value="Acyl-CoA_dh_1"/>
    <property type="match status" value="1"/>
</dbReference>
<dbReference type="InterPro" id="IPR050741">
    <property type="entry name" value="Acyl-CoA_dehydrogenase"/>
</dbReference>
<gene>
    <name evidence="11" type="ORF">HNQ73_002658</name>
</gene>
<evidence type="ECO:0000313" key="11">
    <source>
        <dbReference type="EMBL" id="MBB6169021.1"/>
    </source>
</evidence>
<keyword evidence="12" id="KW-1185">Reference proteome</keyword>
<feature type="domain" description="Acyl-CoA oxidase/dehydrogenase middle" evidence="9">
    <location>
        <begin position="130"/>
        <end position="225"/>
    </location>
</feature>
<dbReference type="InterPro" id="IPR009075">
    <property type="entry name" value="AcylCo_DH/oxidase_C"/>
</dbReference>
<dbReference type="Gene3D" id="1.20.140.10">
    <property type="entry name" value="Butyryl-CoA Dehydrogenase, subunit A, domain 3"/>
    <property type="match status" value="1"/>
</dbReference>
<evidence type="ECO:0000256" key="6">
    <source>
        <dbReference type="ARBA" id="ARBA00023002"/>
    </source>
</evidence>
<proteinExistence type="inferred from homology"/>
<dbReference type="Gene3D" id="2.40.110.10">
    <property type="entry name" value="Butyryl-CoA Dehydrogenase, subunit A, domain 2"/>
    <property type="match status" value="1"/>
</dbReference>
<dbReference type="InterPro" id="IPR013786">
    <property type="entry name" value="AcylCoA_DH/ox_N"/>
</dbReference>
<keyword evidence="6 7" id="KW-0560">Oxidoreductase</keyword>
<evidence type="ECO:0000256" key="2">
    <source>
        <dbReference type="ARBA" id="ARBA00009347"/>
    </source>
</evidence>
<protein>
    <submittedName>
        <fullName evidence="11">Acyl-CoA dehydrogenase</fullName>
        <ecNumber evidence="11">1.3.8.7</ecNumber>
    </submittedName>
</protein>
<name>A0A841K992_9HYPH</name>
<evidence type="ECO:0000256" key="4">
    <source>
        <dbReference type="ARBA" id="ARBA00022630"/>
    </source>
</evidence>
<organism evidence="11 12">
    <name type="scientific">Chelatococcus composti</name>
    <dbReference type="NCBI Taxonomy" id="1743235"/>
    <lineage>
        <taxon>Bacteria</taxon>
        <taxon>Pseudomonadati</taxon>
        <taxon>Pseudomonadota</taxon>
        <taxon>Alphaproteobacteria</taxon>
        <taxon>Hyphomicrobiales</taxon>
        <taxon>Chelatococcaceae</taxon>
        <taxon>Chelatococcus</taxon>
    </lineage>
</organism>
<dbReference type="EMBL" id="JACHEH010000005">
    <property type="protein sequence ID" value="MBB6169021.1"/>
    <property type="molecule type" value="Genomic_DNA"/>
</dbReference>
<feature type="domain" description="Acyl-CoA dehydrogenase/oxidase C-terminal" evidence="8">
    <location>
        <begin position="239"/>
        <end position="386"/>
    </location>
</feature>
<dbReference type="InterPro" id="IPR037069">
    <property type="entry name" value="AcylCoA_DH/ox_N_sf"/>
</dbReference>
<dbReference type="GO" id="GO:0050660">
    <property type="term" value="F:flavin adenine dinucleotide binding"/>
    <property type="evidence" value="ECO:0007669"/>
    <property type="project" value="InterPro"/>
</dbReference>
<dbReference type="GO" id="GO:0033539">
    <property type="term" value="P:fatty acid beta-oxidation using acyl-CoA dehydrogenase"/>
    <property type="evidence" value="ECO:0007669"/>
    <property type="project" value="TreeGrafter"/>
</dbReference>
<accession>A0A841K992</accession>
<dbReference type="Proteomes" id="UP000588017">
    <property type="component" value="Unassembled WGS sequence"/>
</dbReference>